<gene>
    <name evidence="2" type="ORF">ACG0Z6_11210</name>
</gene>
<dbReference type="RefSeq" id="WP_394461392.1">
    <property type="nucleotide sequence ID" value="NZ_JBIGHZ010000004.1"/>
</dbReference>
<evidence type="ECO:0000313" key="2">
    <source>
        <dbReference type="EMBL" id="MFG6448803.1"/>
    </source>
</evidence>
<keyword evidence="3" id="KW-1185">Reference proteome</keyword>
<keyword evidence="1" id="KW-0732">Signal</keyword>
<protein>
    <recommendedName>
        <fullName evidence="4">TonB-dependent receptor</fullName>
    </recommendedName>
</protein>
<reference evidence="2 3" key="1">
    <citation type="submission" date="2024-08" db="EMBL/GenBank/DDBJ databases">
        <authorList>
            <person name="Lu H."/>
        </authorList>
    </citation>
    <scope>NUCLEOTIDE SEQUENCE [LARGE SCALE GENOMIC DNA]</scope>
    <source>
        <strain evidence="2 3">BYS180W</strain>
    </source>
</reference>
<comment type="caution">
    <text evidence="2">The sequence shown here is derived from an EMBL/GenBank/DDBJ whole genome shotgun (WGS) entry which is preliminary data.</text>
</comment>
<organism evidence="2 3">
    <name type="scientific">Roseateles rivi</name>
    <dbReference type="NCBI Taxonomy" id="3299028"/>
    <lineage>
        <taxon>Bacteria</taxon>
        <taxon>Pseudomonadati</taxon>
        <taxon>Pseudomonadota</taxon>
        <taxon>Betaproteobacteria</taxon>
        <taxon>Burkholderiales</taxon>
        <taxon>Sphaerotilaceae</taxon>
        <taxon>Roseateles</taxon>
    </lineage>
</organism>
<evidence type="ECO:0000256" key="1">
    <source>
        <dbReference type="SAM" id="SignalP"/>
    </source>
</evidence>
<name>A0ABW7FWY2_9BURK</name>
<evidence type="ECO:0008006" key="4">
    <source>
        <dbReference type="Google" id="ProtNLM"/>
    </source>
</evidence>
<sequence length="96" mass="10172">MNTRLIQALSTLALTLCSPLLAQAQSQPAEHLPRVVVTGKSIAASQQAITLPRVVVYGKSLASTQQALYLPRVVVQGRSLAAPTLNMAAKAQPNRI</sequence>
<accession>A0ABW7FWY2</accession>
<evidence type="ECO:0000313" key="3">
    <source>
        <dbReference type="Proteomes" id="UP001606099"/>
    </source>
</evidence>
<dbReference type="EMBL" id="JBIGHZ010000004">
    <property type="protein sequence ID" value="MFG6448803.1"/>
    <property type="molecule type" value="Genomic_DNA"/>
</dbReference>
<feature type="signal peptide" evidence="1">
    <location>
        <begin position="1"/>
        <end position="24"/>
    </location>
</feature>
<feature type="chain" id="PRO_5046952827" description="TonB-dependent receptor" evidence="1">
    <location>
        <begin position="25"/>
        <end position="96"/>
    </location>
</feature>
<proteinExistence type="predicted"/>
<dbReference type="Proteomes" id="UP001606099">
    <property type="component" value="Unassembled WGS sequence"/>
</dbReference>